<evidence type="ECO:0000256" key="1">
    <source>
        <dbReference type="SAM" id="SignalP"/>
    </source>
</evidence>
<feature type="non-terminal residue" evidence="2">
    <location>
        <position position="416"/>
    </location>
</feature>
<feature type="chain" id="PRO_5042000905" evidence="1">
    <location>
        <begin position="20"/>
        <end position="416"/>
    </location>
</feature>
<feature type="signal peptide" evidence="1">
    <location>
        <begin position="1"/>
        <end position="19"/>
    </location>
</feature>
<keyword evidence="2" id="KW-0808">Transferase</keyword>
<reference evidence="2" key="1">
    <citation type="submission" date="2023-04" db="EMBL/GenBank/DDBJ databases">
        <title>Chromosome-level genome of Chaenocephalus aceratus.</title>
        <authorList>
            <person name="Park H."/>
        </authorList>
    </citation>
    <scope>NUCLEOTIDE SEQUENCE</scope>
    <source>
        <strain evidence="2">DE</strain>
        <tissue evidence="2">Muscle</tissue>
    </source>
</reference>
<keyword evidence="3" id="KW-1185">Reference proteome</keyword>
<name>A0AAD9CKJ4_DISEL</name>
<comment type="caution">
    <text evidence="2">The sequence shown here is derived from an EMBL/GenBank/DDBJ whole genome shotgun (WGS) entry which is preliminary data.</text>
</comment>
<evidence type="ECO:0000313" key="3">
    <source>
        <dbReference type="Proteomes" id="UP001228049"/>
    </source>
</evidence>
<dbReference type="GO" id="GO:0016301">
    <property type="term" value="F:kinase activity"/>
    <property type="evidence" value="ECO:0007669"/>
    <property type="project" value="UniProtKB-KW"/>
</dbReference>
<protein>
    <submittedName>
        <fullName evidence="2">Inositol hexakisphosphate and diphosphoinositol-pentakisphosphate kinase</fullName>
    </submittedName>
</protein>
<accession>A0AAD9CKJ4</accession>
<dbReference type="AlphaFoldDB" id="A0AAD9CKJ4"/>
<dbReference type="Proteomes" id="UP001228049">
    <property type="component" value="Unassembled WGS sequence"/>
</dbReference>
<keyword evidence="1" id="KW-0732">Signal</keyword>
<evidence type="ECO:0000313" key="2">
    <source>
        <dbReference type="EMBL" id="KAK1902566.1"/>
    </source>
</evidence>
<proteinExistence type="predicted"/>
<sequence>AVIMFLAVFYHWRMSAVEARVTGSNPAPAVPLQSLRSPSRKWEQFDDITSHREASGKVVPGSPRRPETPYSCCCCISLMTRSQLTGISDCSWSSEQADQLAGSMLSCPSDLLKAAQWEEEVIITLPPRGGRYLCLSFTQDPAPVPAATGQTSFSKPEQYPTKCLANPHNPLYSSRAGRMGLRRGSRCSCTRGLNSITVPRAHRGPTSVRGLSVSLGWVRGSSRALPVSFLHPLTHPPFTGTALSFVMLTESFKGPLVKKACGLRSIAGLARLKQAGPGSWDLELGSSFLLMNPEWSVGLSTFSVEPWCGNRLAVCVLHIACSQRLRRSEQNNNHKSGLSAECQDCLVVGSLQHTRVAAKTKKAIRSTRLQFPSGAFAVRHGKTSSHLFELKVSTKDILTHTPKSTFDAGKMDRFAV</sequence>
<feature type="non-terminal residue" evidence="2">
    <location>
        <position position="1"/>
    </location>
</feature>
<gene>
    <name evidence="2" type="ORF">KUDE01_005527</name>
</gene>
<dbReference type="EMBL" id="JASDAP010000005">
    <property type="protein sequence ID" value="KAK1902566.1"/>
    <property type="molecule type" value="Genomic_DNA"/>
</dbReference>
<keyword evidence="2" id="KW-0418">Kinase</keyword>
<organism evidence="2 3">
    <name type="scientific">Dissostichus eleginoides</name>
    <name type="common">Patagonian toothfish</name>
    <name type="synonym">Dissostichus amissus</name>
    <dbReference type="NCBI Taxonomy" id="100907"/>
    <lineage>
        <taxon>Eukaryota</taxon>
        <taxon>Metazoa</taxon>
        <taxon>Chordata</taxon>
        <taxon>Craniata</taxon>
        <taxon>Vertebrata</taxon>
        <taxon>Euteleostomi</taxon>
        <taxon>Actinopterygii</taxon>
        <taxon>Neopterygii</taxon>
        <taxon>Teleostei</taxon>
        <taxon>Neoteleostei</taxon>
        <taxon>Acanthomorphata</taxon>
        <taxon>Eupercaria</taxon>
        <taxon>Perciformes</taxon>
        <taxon>Notothenioidei</taxon>
        <taxon>Nototheniidae</taxon>
        <taxon>Dissostichus</taxon>
    </lineage>
</organism>